<evidence type="ECO:0000313" key="3">
    <source>
        <dbReference type="Proteomes" id="UP000249789"/>
    </source>
</evidence>
<evidence type="ECO:0000313" key="2">
    <source>
        <dbReference type="EMBL" id="RAK74533.1"/>
    </source>
</evidence>
<keyword evidence="1" id="KW-0812">Transmembrane</keyword>
<proteinExistence type="predicted"/>
<dbReference type="AlphaFoldDB" id="A0A8G1RKV0"/>
<keyword evidence="1" id="KW-0472">Membrane</keyword>
<organism evidence="2 3">
    <name type="scientific">Aspergillus fijiensis CBS 313.89</name>
    <dbReference type="NCBI Taxonomy" id="1448319"/>
    <lineage>
        <taxon>Eukaryota</taxon>
        <taxon>Fungi</taxon>
        <taxon>Dikarya</taxon>
        <taxon>Ascomycota</taxon>
        <taxon>Pezizomycotina</taxon>
        <taxon>Eurotiomycetes</taxon>
        <taxon>Eurotiomycetidae</taxon>
        <taxon>Eurotiales</taxon>
        <taxon>Aspergillaceae</taxon>
        <taxon>Aspergillus</taxon>
    </lineage>
</organism>
<gene>
    <name evidence="2" type="ORF">BO72DRAFT_530060</name>
</gene>
<keyword evidence="1" id="KW-1133">Transmembrane helix</keyword>
<dbReference type="RefSeq" id="XP_040798543.1">
    <property type="nucleotide sequence ID" value="XM_040950279.1"/>
</dbReference>
<dbReference type="EMBL" id="KZ824667">
    <property type="protein sequence ID" value="RAK74533.1"/>
    <property type="molecule type" value="Genomic_DNA"/>
</dbReference>
<evidence type="ECO:0000256" key="1">
    <source>
        <dbReference type="SAM" id="Phobius"/>
    </source>
</evidence>
<reference evidence="2 3" key="1">
    <citation type="submission" date="2018-02" db="EMBL/GenBank/DDBJ databases">
        <title>The genomes of Aspergillus section Nigri reveals drivers in fungal speciation.</title>
        <authorList>
            <consortium name="DOE Joint Genome Institute"/>
            <person name="Vesth T.C."/>
            <person name="Nybo J."/>
            <person name="Theobald S."/>
            <person name="Brandl J."/>
            <person name="Frisvad J.C."/>
            <person name="Nielsen K.F."/>
            <person name="Lyhne E.K."/>
            <person name="Kogle M.E."/>
            <person name="Kuo A."/>
            <person name="Riley R."/>
            <person name="Clum A."/>
            <person name="Nolan M."/>
            <person name="Lipzen A."/>
            <person name="Salamov A."/>
            <person name="Henrissat B."/>
            <person name="Wiebenga A."/>
            <person name="De vries R.P."/>
            <person name="Grigoriev I.V."/>
            <person name="Mortensen U.H."/>
            <person name="Andersen M.R."/>
            <person name="Baker S.E."/>
        </authorList>
    </citation>
    <scope>NUCLEOTIDE SEQUENCE [LARGE SCALE GENOMIC DNA]</scope>
    <source>
        <strain evidence="2 3">CBS 313.89</strain>
    </source>
</reference>
<dbReference type="VEuPathDB" id="FungiDB:BO72DRAFT_530060"/>
<protein>
    <submittedName>
        <fullName evidence="2">Uncharacterized protein</fullName>
    </submittedName>
</protein>
<keyword evidence="3" id="KW-1185">Reference proteome</keyword>
<accession>A0A8G1RKV0</accession>
<name>A0A8G1RKV0_9EURO</name>
<feature type="transmembrane region" description="Helical" evidence="1">
    <location>
        <begin position="30"/>
        <end position="52"/>
    </location>
</feature>
<feature type="transmembrane region" description="Helical" evidence="1">
    <location>
        <begin position="72"/>
        <end position="90"/>
    </location>
</feature>
<sequence>MGCAFMSDSDLQRLRVLEYRRYRPRSAIETLYSVPCGILIVPGVINCLQPLFIERCNLYTAGRSASFSDTGTGFLVILVISSYALVYLFMASQMRASTRAE</sequence>
<dbReference type="GeneID" id="63867614"/>
<dbReference type="OrthoDB" id="4505979at2759"/>
<dbReference type="Proteomes" id="UP000249789">
    <property type="component" value="Unassembled WGS sequence"/>
</dbReference>